<dbReference type="EMBL" id="ML976664">
    <property type="protein sequence ID" value="KAF1976975.1"/>
    <property type="molecule type" value="Genomic_DNA"/>
</dbReference>
<dbReference type="GO" id="GO:0005737">
    <property type="term" value="C:cytoplasm"/>
    <property type="evidence" value="ECO:0007669"/>
    <property type="project" value="TreeGrafter"/>
</dbReference>
<dbReference type="GO" id="GO:0016787">
    <property type="term" value="F:hydrolase activity"/>
    <property type="evidence" value="ECO:0007669"/>
    <property type="project" value="UniProtKB-KW"/>
</dbReference>
<name>A0A6A5VJ15_9PLEO</name>
<dbReference type="PANTHER" id="PTHR48070:SF6">
    <property type="entry name" value="ESTERASE OVCA2"/>
    <property type="match status" value="1"/>
</dbReference>
<evidence type="ECO:0000313" key="4">
    <source>
        <dbReference type="Proteomes" id="UP000800036"/>
    </source>
</evidence>
<accession>A0A6A5VJ15</accession>
<gene>
    <name evidence="3" type="ORF">BU23DRAFT_453679</name>
</gene>
<dbReference type="OrthoDB" id="2094269at2759"/>
<dbReference type="Pfam" id="PF03959">
    <property type="entry name" value="FSH1"/>
    <property type="match status" value="1"/>
</dbReference>
<keyword evidence="1" id="KW-0378">Hydrolase</keyword>
<evidence type="ECO:0000313" key="3">
    <source>
        <dbReference type="EMBL" id="KAF1976975.1"/>
    </source>
</evidence>
<reference evidence="3" key="1">
    <citation type="journal article" date="2020" name="Stud. Mycol.">
        <title>101 Dothideomycetes genomes: a test case for predicting lifestyles and emergence of pathogens.</title>
        <authorList>
            <person name="Haridas S."/>
            <person name="Albert R."/>
            <person name="Binder M."/>
            <person name="Bloem J."/>
            <person name="Labutti K."/>
            <person name="Salamov A."/>
            <person name="Andreopoulos B."/>
            <person name="Baker S."/>
            <person name="Barry K."/>
            <person name="Bills G."/>
            <person name="Bluhm B."/>
            <person name="Cannon C."/>
            <person name="Castanera R."/>
            <person name="Culley D."/>
            <person name="Daum C."/>
            <person name="Ezra D."/>
            <person name="Gonzalez J."/>
            <person name="Henrissat B."/>
            <person name="Kuo A."/>
            <person name="Liang C."/>
            <person name="Lipzen A."/>
            <person name="Lutzoni F."/>
            <person name="Magnuson J."/>
            <person name="Mondo S."/>
            <person name="Nolan M."/>
            <person name="Ohm R."/>
            <person name="Pangilinan J."/>
            <person name="Park H.-J."/>
            <person name="Ramirez L."/>
            <person name="Alfaro M."/>
            <person name="Sun H."/>
            <person name="Tritt A."/>
            <person name="Yoshinaga Y."/>
            <person name="Zwiers L.-H."/>
            <person name="Turgeon B."/>
            <person name="Goodwin S."/>
            <person name="Spatafora J."/>
            <person name="Crous P."/>
            <person name="Grigoriev I."/>
        </authorList>
    </citation>
    <scope>NUCLEOTIDE SEQUENCE</scope>
    <source>
        <strain evidence="3">CBS 107.79</strain>
    </source>
</reference>
<organism evidence="3 4">
    <name type="scientific">Bimuria novae-zelandiae CBS 107.79</name>
    <dbReference type="NCBI Taxonomy" id="1447943"/>
    <lineage>
        <taxon>Eukaryota</taxon>
        <taxon>Fungi</taxon>
        <taxon>Dikarya</taxon>
        <taxon>Ascomycota</taxon>
        <taxon>Pezizomycotina</taxon>
        <taxon>Dothideomycetes</taxon>
        <taxon>Pleosporomycetidae</taxon>
        <taxon>Pleosporales</taxon>
        <taxon>Massarineae</taxon>
        <taxon>Didymosphaeriaceae</taxon>
        <taxon>Bimuria</taxon>
    </lineage>
</organism>
<dbReference type="InterPro" id="IPR029058">
    <property type="entry name" value="AB_hydrolase_fold"/>
</dbReference>
<dbReference type="Gene3D" id="3.40.50.1820">
    <property type="entry name" value="alpha/beta hydrolase"/>
    <property type="match status" value="1"/>
</dbReference>
<sequence>MRFLCLHGLGTNSKVRQTQNSTTVHWTAALRNELGPDHTFEFVEGSYYHPDARSYMRAFQLLEAYIDANGPFDGIFGFSQGAGISLMYLIRHTHLHPDTPLPFKLAILFSRIGVRDVGRWVKTGEAVPLSSMPPGLDKLKLPVASIWGKDDWPTAKLEAATTEALVSEGFVWSFVHAGGHETPCPRIEGSVAGAAKVIKRAIAQSSLI</sequence>
<dbReference type="SUPFAM" id="SSF53474">
    <property type="entry name" value="alpha/beta-Hydrolases"/>
    <property type="match status" value="1"/>
</dbReference>
<dbReference type="PANTHER" id="PTHR48070">
    <property type="entry name" value="ESTERASE OVCA2"/>
    <property type="match status" value="1"/>
</dbReference>
<dbReference type="InterPro" id="IPR005645">
    <property type="entry name" value="FSH-like_dom"/>
</dbReference>
<dbReference type="Proteomes" id="UP000800036">
    <property type="component" value="Unassembled WGS sequence"/>
</dbReference>
<evidence type="ECO:0000256" key="1">
    <source>
        <dbReference type="ARBA" id="ARBA00022801"/>
    </source>
</evidence>
<dbReference type="AlphaFoldDB" id="A0A6A5VJ15"/>
<protein>
    <recommendedName>
        <fullName evidence="2">Serine hydrolase domain-containing protein</fullName>
    </recommendedName>
</protein>
<dbReference type="GO" id="GO:0019748">
    <property type="term" value="P:secondary metabolic process"/>
    <property type="evidence" value="ECO:0007669"/>
    <property type="project" value="TreeGrafter"/>
</dbReference>
<keyword evidence="4" id="KW-1185">Reference proteome</keyword>
<dbReference type="GO" id="GO:0005634">
    <property type="term" value="C:nucleus"/>
    <property type="evidence" value="ECO:0007669"/>
    <property type="project" value="TreeGrafter"/>
</dbReference>
<feature type="domain" description="Serine hydrolase" evidence="2">
    <location>
        <begin position="35"/>
        <end position="183"/>
    </location>
</feature>
<dbReference type="InterPro" id="IPR050593">
    <property type="entry name" value="LovG"/>
</dbReference>
<proteinExistence type="predicted"/>
<evidence type="ECO:0000259" key="2">
    <source>
        <dbReference type="Pfam" id="PF03959"/>
    </source>
</evidence>